<sequence length="20" mass="2224">MRISGSTKIHQIFNLNPAVP</sequence>
<dbReference type="EMBL" id="GBXM01051987">
    <property type="protein sequence ID" value="JAH56590.1"/>
    <property type="molecule type" value="Transcribed_RNA"/>
</dbReference>
<name>A0A0E9TUJ8_ANGAN</name>
<organism evidence="1">
    <name type="scientific">Anguilla anguilla</name>
    <name type="common">European freshwater eel</name>
    <name type="synonym">Muraena anguilla</name>
    <dbReference type="NCBI Taxonomy" id="7936"/>
    <lineage>
        <taxon>Eukaryota</taxon>
        <taxon>Metazoa</taxon>
        <taxon>Chordata</taxon>
        <taxon>Craniata</taxon>
        <taxon>Vertebrata</taxon>
        <taxon>Euteleostomi</taxon>
        <taxon>Actinopterygii</taxon>
        <taxon>Neopterygii</taxon>
        <taxon>Teleostei</taxon>
        <taxon>Anguilliformes</taxon>
        <taxon>Anguillidae</taxon>
        <taxon>Anguilla</taxon>
    </lineage>
</organism>
<proteinExistence type="predicted"/>
<reference evidence="1" key="1">
    <citation type="submission" date="2014-11" db="EMBL/GenBank/DDBJ databases">
        <authorList>
            <person name="Amaro Gonzalez C."/>
        </authorList>
    </citation>
    <scope>NUCLEOTIDE SEQUENCE</scope>
</reference>
<reference evidence="1" key="2">
    <citation type="journal article" date="2015" name="Fish Shellfish Immunol.">
        <title>Early steps in the European eel (Anguilla anguilla)-Vibrio vulnificus interaction in the gills: Role of the RtxA13 toxin.</title>
        <authorList>
            <person name="Callol A."/>
            <person name="Pajuelo D."/>
            <person name="Ebbesson L."/>
            <person name="Teles M."/>
            <person name="MacKenzie S."/>
            <person name="Amaro C."/>
        </authorList>
    </citation>
    <scope>NUCLEOTIDE SEQUENCE</scope>
</reference>
<evidence type="ECO:0000313" key="1">
    <source>
        <dbReference type="EMBL" id="JAH56590.1"/>
    </source>
</evidence>
<accession>A0A0E9TUJ8</accession>
<protein>
    <submittedName>
        <fullName evidence="1">Uncharacterized protein</fullName>
    </submittedName>
</protein>
<dbReference type="AlphaFoldDB" id="A0A0E9TUJ8"/>